<dbReference type="Proteomes" id="UP000255334">
    <property type="component" value="Unassembled WGS sequence"/>
</dbReference>
<evidence type="ECO:0000313" key="2">
    <source>
        <dbReference type="EMBL" id="RDS85845.1"/>
    </source>
</evidence>
<sequence length="201" mass="22290">MGIILFVCVPLLGGLAVCYGHWVLTRGNEHWKQRAKHLLAHTEQPNPPQQPEPGDATVDARAALRSMAPHTLAALDSMEFTDHQRADVETYALSQVEHYDHVLSNVLIGCRLRFMDHGDEWLPRVPKRSANLFRHALVDPPISLMKHASGIPTIWEEALAQKQDRRRAADIIVLSPAPDGVVDDAHPSAQSHRSLMATASC</sequence>
<reference evidence="2 3" key="1">
    <citation type="submission" date="2018-07" db="EMBL/GenBank/DDBJ databases">
        <title>Dyella monticola sp. nov. and Dyella psychrodurans sp. nov. isolated from monsoon evergreen broad-leaved forest soil of Dinghu Mountain, China.</title>
        <authorList>
            <person name="Gao Z."/>
            <person name="Qiu L."/>
        </authorList>
    </citation>
    <scope>NUCLEOTIDE SEQUENCE [LARGE SCALE GENOMIC DNA]</scope>
    <source>
        <strain evidence="2 3">4MSK11</strain>
    </source>
</reference>
<comment type="caution">
    <text evidence="2">The sequence shown here is derived from an EMBL/GenBank/DDBJ whole genome shotgun (WGS) entry which is preliminary data.</text>
</comment>
<gene>
    <name evidence="2" type="ORF">DWU99_00800</name>
</gene>
<proteinExistence type="predicted"/>
<feature type="compositionally biased region" description="Polar residues" evidence="1">
    <location>
        <begin position="188"/>
        <end position="201"/>
    </location>
</feature>
<dbReference type="AlphaFoldDB" id="A0A370XCA4"/>
<keyword evidence="3" id="KW-1185">Reference proteome</keyword>
<accession>A0A370XCA4</accession>
<name>A0A370XCA4_9GAMM</name>
<evidence type="ECO:0000313" key="3">
    <source>
        <dbReference type="Proteomes" id="UP000255334"/>
    </source>
</evidence>
<evidence type="ECO:0000256" key="1">
    <source>
        <dbReference type="SAM" id="MobiDB-lite"/>
    </source>
</evidence>
<protein>
    <submittedName>
        <fullName evidence="2">Uncharacterized protein</fullName>
    </submittedName>
</protein>
<feature type="region of interest" description="Disordered" evidence="1">
    <location>
        <begin position="182"/>
        <end position="201"/>
    </location>
</feature>
<dbReference type="EMBL" id="QRBF01000001">
    <property type="protein sequence ID" value="RDS85845.1"/>
    <property type="molecule type" value="Genomic_DNA"/>
</dbReference>
<organism evidence="2 3">
    <name type="scientific">Dyella psychrodurans</name>
    <dbReference type="NCBI Taxonomy" id="1927960"/>
    <lineage>
        <taxon>Bacteria</taxon>
        <taxon>Pseudomonadati</taxon>
        <taxon>Pseudomonadota</taxon>
        <taxon>Gammaproteobacteria</taxon>
        <taxon>Lysobacterales</taxon>
        <taxon>Rhodanobacteraceae</taxon>
        <taxon>Dyella</taxon>
    </lineage>
</organism>